<evidence type="ECO:0000313" key="5">
    <source>
        <dbReference type="Proteomes" id="UP000320231"/>
    </source>
</evidence>
<keyword evidence="2" id="KW-0378">Hydrolase</keyword>
<dbReference type="PANTHER" id="PTHR10655:SF17">
    <property type="entry name" value="LYSOPHOSPHOLIPASE-LIKE PROTEIN 1"/>
    <property type="match status" value="1"/>
</dbReference>
<dbReference type="InterPro" id="IPR029058">
    <property type="entry name" value="AB_hydrolase_fold"/>
</dbReference>
<accession>A0A455UFJ8</accession>
<dbReference type="GO" id="GO:0016787">
    <property type="term" value="F:hydrolase activity"/>
    <property type="evidence" value="ECO:0007669"/>
    <property type="project" value="UniProtKB-KW"/>
</dbReference>
<comment type="similarity">
    <text evidence="1">Belongs to the AB hydrolase superfamily. AB hydrolase 2 family.</text>
</comment>
<organism evidence="4 5">
    <name type="scientific">Vreelandella sulfidaeris</name>
    <dbReference type="NCBI Taxonomy" id="115553"/>
    <lineage>
        <taxon>Bacteria</taxon>
        <taxon>Pseudomonadati</taxon>
        <taxon>Pseudomonadota</taxon>
        <taxon>Gammaproteobacteria</taxon>
        <taxon>Oceanospirillales</taxon>
        <taxon>Halomonadaceae</taxon>
        <taxon>Vreelandella</taxon>
    </lineage>
</organism>
<protein>
    <recommendedName>
        <fullName evidence="3">Phospholipase/carboxylesterase/thioesterase domain-containing protein</fullName>
    </recommendedName>
</protein>
<dbReference type="InterPro" id="IPR050565">
    <property type="entry name" value="LYPA1-2/EST-like"/>
</dbReference>
<dbReference type="InterPro" id="IPR003140">
    <property type="entry name" value="PLipase/COase/thioEstase"/>
</dbReference>
<reference evidence="4 5" key="1">
    <citation type="journal article" date="2019" name="Microbiol. Resour. Announc.">
        <title>Complete Genome Sequence of Halomonas sulfidaeris Strain Esulfide1 Isolated from a Metal Sulfide Rock at a Depth of 2,200 Meters, Obtained Using Nanopore Sequencing.</title>
        <authorList>
            <person name="Saito M."/>
            <person name="Nishigata A."/>
            <person name="Galipon J."/>
            <person name="Arakawa K."/>
        </authorList>
    </citation>
    <scope>NUCLEOTIDE SEQUENCE [LARGE SCALE GENOMIC DNA]</scope>
    <source>
        <strain evidence="4 5">ATCC BAA-803</strain>
    </source>
</reference>
<evidence type="ECO:0000313" key="4">
    <source>
        <dbReference type="EMBL" id="BBI63451.1"/>
    </source>
</evidence>
<dbReference type="AlphaFoldDB" id="A0A455UFJ8"/>
<dbReference type="SUPFAM" id="SSF53474">
    <property type="entry name" value="alpha/beta-Hydrolases"/>
    <property type="match status" value="1"/>
</dbReference>
<dbReference type="Proteomes" id="UP000320231">
    <property type="component" value="Chromosome"/>
</dbReference>
<name>A0A455UFJ8_9GAMM</name>
<evidence type="ECO:0000256" key="1">
    <source>
        <dbReference type="ARBA" id="ARBA00006499"/>
    </source>
</evidence>
<feature type="domain" description="Phospholipase/carboxylesterase/thioesterase" evidence="3">
    <location>
        <begin position="14"/>
        <end position="139"/>
    </location>
</feature>
<dbReference type="Pfam" id="PF02230">
    <property type="entry name" value="Abhydrolase_2"/>
    <property type="match status" value="1"/>
</dbReference>
<evidence type="ECO:0000256" key="2">
    <source>
        <dbReference type="ARBA" id="ARBA00022801"/>
    </source>
</evidence>
<proteinExistence type="inferred from homology"/>
<gene>
    <name evidence="4" type="ORF">HSBAA_47570</name>
</gene>
<dbReference type="Gene3D" id="3.40.50.1820">
    <property type="entry name" value="alpha/beta hydrolase"/>
    <property type="match status" value="1"/>
</dbReference>
<sequence>MTAPGELVIEPKDGQPADACVFIIHGLGADGHDFEPLVPALALPKEAHVRFIMPHAPRLPVTINGGMVMPAWYDILAMDLGRRVDENQLKKSAERIQALIQEQIDQGIDSQRIIVAGFSQGGAVAYQAALTFPAPLGACWPCRRTSPRQTILISRKPIARSRWKSSTVTLTPSCLRAWVAAAPIV</sequence>
<evidence type="ECO:0000259" key="3">
    <source>
        <dbReference type="Pfam" id="PF02230"/>
    </source>
</evidence>
<dbReference type="KEGG" id="hsr:HSBAA_47570"/>
<dbReference type="PANTHER" id="PTHR10655">
    <property type="entry name" value="LYSOPHOSPHOLIPASE-RELATED"/>
    <property type="match status" value="1"/>
</dbReference>
<dbReference type="EMBL" id="AP019514">
    <property type="protein sequence ID" value="BBI63451.1"/>
    <property type="molecule type" value="Genomic_DNA"/>
</dbReference>